<dbReference type="PIRSF" id="PIRSF000654">
    <property type="entry name" value="Integrin-linked_kinase"/>
    <property type="match status" value="1"/>
</dbReference>
<dbReference type="PROSITE" id="PS50011">
    <property type="entry name" value="PROTEIN_KINASE_DOM"/>
    <property type="match status" value="1"/>
</dbReference>
<evidence type="ECO:0000313" key="10">
    <source>
        <dbReference type="Proteomes" id="UP001408789"/>
    </source>
</evidence>
<dbReference type="FunFam" id="3.30.200.20:FF:000039">
    <property type="entry name" value="receptor-like protein kinase FERONIA"/>
    <property type="match status" value="1"/>
</dbReference>
<dbReference type="InterPro" id="IPR000719">
    <property type="entry name" value="Prot_kinase_dom"/>
</dbReference>
<keyword evidence="4" id="KW-0418">Kinase</keyword>
<dbReference type="Proteomes" id="UP001408789">
    <property type="component" value="Unassembled WGS sequence"/>
</dbReference>
<dbReference type="AlphaFoldDB" id="A0AAP0DPH3"/>
<accession>A0AAP0DPH3</accession>
<proteinExistence type="inferred from homology"/>
<evidence type="ECO:0000259" key="8">
    <source>
        <dbReference type="PROSITE" id="PS50011"/>
    </source>
</evidence>
<feature type="domain" description="Protein kinase" evidence="8">
    <location>
        <begin position="24"/>
        <end position="299"/>
    </location>
</feature>
<dbReference type="InterPro" id="IPR008271">
    <property type="entry name" value="Ser/Thr_kinase_AS"/>
</dbReference>
<comment type="similarity">
    <text evidence="7">Belongs to the protein kinase superfamily.</text>
</comment>
<evidence type="ECO:0000256" key="3">
    <source>
        <dbReference type="ARBA" id="ARBA00022741"/>
    </source>
</evidence>
<keyword evidence="2" id="KW-0808">Transferase</keyword>
<protein>
    <recommendedName>
        <fullName evidence="8">Protein kinase domain-containing protein</fullName>
    </recommendedName>
</protein>
<dbReference type="GO" id="GO:0005886">
    <property type="term" value="C:plasma membrane"/>
    <property type="evidence" value="ECO:0007669"/>
    <property type="project" value="TreeGrafter"/>
</dbReference>
<dbReference type="GO" id="GO:0004674">
    <property type="term" value="F:protein serine/threonine kinase activity"/>
    <property type="evidence" value="ECO:0007669"/>
    <property type="project" value="UniProtKB-KW"/>
</dbReference>
<dbReference type="Gene3D" id="3.30.200.20">
    <property type="entry name" value="Phosphorylase Kinase, domain 1"/>
    <property type="match status" value="1"/>
</dbReference>
<dbReference type="Pfam" id="PF00069">
    <property type="entry name" value="Pkinase"/>
    <property type="match status" value="1"/>
</dbReference>
<dbReference type="PROSITE" id="PS00107">
    <property type="entry name" value="PROTEIN_KINASE_ATP"/>
    <property type="match status" value="1"/>
</dbReference>
<dbReference type="InterPro" id="IPR045272">
    <property type="entry name" value="ANXUR1/2-like"/>
</dbReference>
<sequence length="308" mass="34337">MSITKEFDSLRIPLLDIKLATNNFGKSNCIGQGGFGKVYHGELVHSGQHVAVAVKRLDPRFGQGTAEFWQEIIVLSHYKHENIVSLLGFSNEADENVLVYEYLPNKSLDVHLGSTSLSWVDRLNICIGAARGLVHLHSSPGQVVLHRDIKSSNILLDANWNAKISDFGLSSIIPTTNKEFPFHISHAAGTPGYCDPQHVSTGFLTKEIDVYSFGVVLFEVLCGRLCTENHKDGYPTLSELAKSCYERKLMRKIALDCLQDQISPSSLDKFSTIAYRCLQRDHTKRPSISEIIRELKVALACQVSFSQF</sequence>
<keyword evidence="5 6" id="KW-0067">ATP-binding</keyword>
<evidence type="ECO:0000256" key="4">
    <source>
        <dbReference type="ARBA" id="ARBA00022777"/>
    </source>
</evidence>
<dbReference type="PANTHER" id="PTHR27003">
    <property type="entry name" value="OS07G0166700 PROTEIN"/>
    <property type="match status" value="1"/>
</dbReference>
<feature type="binding site" evidence="6">
    <location>
        <position position="55"/>
    </location>
    <ligand>
        <name>ATP</name>
        <dbReference type="ChEBI" id="CHEBI:30616"/>
    </ligand>
</feature>
<dbReference type="EMBL" id="JBCNJP010000007">
    <property type="protein sequence ID" value="KAK9076910.1"/>
    <property type="molecule type" value="Genomic_DNA"/>
</dbReference>
<keyword evidence="10" id="KW-1185">Reference proteome</keyword>
<dbReference type="InterPro" id="IPR011009">
    <property type="entry name" value="Kinase-like_dom_sf"/>
</dbReference>
<evidence type="ECO:0000256" key="7">
    <source>
        <dbReference type="RuleBase" id="RU000304"/>
    </source>
</evidence>
<keyword evidence="3 6" id="KW-0547">Nucleotide-binding</keyword>
<dbReference type="SUPFAM" id="SSF56112">
    <property type="entry name" value="Protein kinase-like (PK-like)"/>
    <property type="match status" value="1"/>
</dbReference>
<dbReference type="GO" id="GO:0005524">
    <property type="term" value="F:ATP binding"/>
    <property type="evidence" value="ECO:0007669"/>
    <property type="project" value="UniProtKB-UniRule"/>
</dbReference>
<dbReference type="PANTHER" id="PTHR27003:SF459">
    <property type="entry name" value="IQ MOTIF, EF-HAND BINDING SITE, PROTEIN KINASE-LIKE DOMAIN PROTEIN-RELATED"/>
    <property type="match status" value="1"/>
</dbReference>
<dbReference type="InterPro" id="IPR017441">
    <property type="entry name" value="Protein_kinase_ATP_BS"/>
</dbReference>
<evidence type="ECO:0000313" key="9">
    <source>
        <dbReference type="EMBL" id="KAK9076910.1"/>
    </source>
</evidence>
<dbReference type="GO" id="GO:0004714">
    <property type="term" value="F:transmembrane receptor protein tyrosine kinase activity"/>
    <property type="evidence" value="ECO:0007669"/>
    <property type="project" value="InterPro"/>
</dbReference>
<evidence type="ECO:0000256" key="6">
    <source>
        <dbReference type="PROSITE-ProRule" id="PRU10141"/>
    </source>
</evidence>
<dbReference type="Gene3D" id="1.10.510.10">
    <property type="entry name" value="Transferase(Phosphotransferase) domain 1"/>
    <property type="match status" value="1"/>
</dbReference>
<evidence type="ECO:0000256" key="5">
    <source>
        <dbReference type="ARBA" id="ARBA00022840"/>
    </source>
</evidence>
<evidence type="ECO:0000256" key="2">
    <source>
        <dbReference type="ARBA" id="ARBA00022679"/>
    </source>
</evidence>
<reference evidence="9 10" key="1">
    <citation type="submission" date="2024-04" db="EMBL/GenBank/DDBJ databases">
        <title>The reference genome of an endangered Asteraceae, Deinandra increscens subsp. villosa, native to the Central Coast of California.</title>
        <authorList>
            <person name="Guilliams M."/>
            <person name="Hasenstab-Lehman K."/>
            <person name="Meyer R."/>
            <person name="Mcevoy S."/>
        </authorList>
    </citation>
    <scope>NUCLEOTIDE SEQUENCE [LARGE SCALE GENOMIC DNA]</scope>
    <source>
        <tissue evidence="9">Leaf</tissue>
    </source>
</reference>
<gene>
    <name evidence="9" type="ORF">SSX86_005245</name>
</gene>
<name>A0AAP0DPH3_9ASTR</name>
<evidence type="ECO:0000256" key="1">
    <source>
        <dbReference type="ARBA" id="ARBA00022527"/>
    </source>
</evidence>
<dbReference type="GO" id="GO:0009506">
    <property type="term" value="C:plasmodesma"/>
    <property type="evidence" value="ECO:0007669"/>
    <property type="project" value="TreeGrafter"/>
</dbReference>
<comment type="caution">
    <text evidence="9">The sequence shown here is derived from an EMBL/GenBank/DDBJ whole genome shotgun (WGS) entry which is preliminary data.</text>
</comment>
<dbReference type="SMART" id="SM00220">
    <property type="entry name" value="S_TKc"/>
    <property type="match status" value="1"/>
</dbReference>
<keyword evidence="1 7" id="KW-0723">Serine/threonine-protein kinase</keyword>
<dbReference type="PROSITE" id="PS00108">
    <property type="entry name" value="PROTEIN_KINASE_ST"/>
    <property type="match status" value="1"/>
</dbReference>
<organism evidence="9 10">
    <name type="scientific">Deinandra increscens subsp. villosa</name>
    <dbReference type="NCBI Taxonomy" id="3103831"/>
    <lineage>
        <taxon>Eukaryota</taxon>
        <taxon>Viridiplantae</taxon>
        <taxon>Streptophyta</taxon>
        <taxon>Embryophyta</taxon>
        <taxon>Tracheophyta</taxon>
        <taxon>Spermatophyta</taxon>
        <taxon>Magnoliopsida</taxon>
        <taxon>eudicotyledons</taxon>
        <taxon>Gunneridae</taxon>
        <taxon>Pentapetalae</taxon>
        <taxon>asterids</taxon>
        <taxon>campanulids</taxon>
        <taxon>Asterales</taxon>
        <taxon>Asteraceae</taxon>
        <taxon>Asteroideae</taxon>
        <taxon>Heliantheae alliance</taxon>
        <taxon>Madieae</taxon>
        <taxon>Madiinae</taxon>
        <taxon>Deinandra</taxon>
    </lineage>
</organism>